<dbReference type="SMART" id="SM00256">
    <property type="entry name" value="FBOX"/>
    <property type="match status" value="1"/>
</dbReference>
<name>A0ABM4A3P9_ZIZJJ</name>
<dbReference type="Pfam" id="PF03478">
    <property type="entry name" value="Beta-prop_KIB1-4"/>
    <property type="match status" value="1"/>
</dbReference>
<dbReference type="Pfam" id="PF00646">
    <property type="entry name" value="F-box"/>
    <property type="match status" value="1"/>
</dbReference>
<feature type="domain" description="F-box" evidence="1">
    <location>
        <begin position="24"/>
        <end position="65"/>
    </location>
</feature>
<dbReference type="CDD" id="cd09917">
    <property type="entry name" value="F-box_SF"/>
    <property type="match status" value="1"/>
</dbReference>
<evidence type="ECO:0000313" key="3">
    <source>
        <dbReference type="RefSeq" id="XP_060671357.1"/>
    </source>
</evidence>
<dbReference type="Proteomes" id="UP001652623">
    <property type="component" value="Chromosome 3"/>
</dbReference>
<dbReference type="PANTHER" id="PTHR44259">
    <property type="entry name" value="OS07G0183000 PROTEIN-RELATED"/>
    <property type="match status" value="1"/>
</dbReference>
<gene>
    <name evidence="3" type="primary">LOC132803119</name>
</gene>
<evidence type="ECO:0000313" key="2">
    <source>
        <dbReference type="Proteomes" id="UP001652623"/>
    </source>
</evidence>
<dbReference type="SUPFAM" id="SSF81383">
    <property type="entry name" value="F-box domain"/>
    <property type="match status" value="1"/>
</dbReference>
<dbReference type="RefSeq" id="XP_060671357.1">
    <property type="nucleotide sequence ID" value="XM_060815374.1"/>
</dbReference>
<proteinExistence type="predicted"/>
<evidence type="ECO:0000259" key="1">
    <source>
        <dbReference type="SMART" id="SM00256"/>
    </source>
</evidence>
<dbReference type="PANTHER" id="PTHR44259:SF93">
    <property type="entry name" value="PROTEIN, PUTATIVE (DUF295)-RELATED"/>
    <property type="match status" value="1"/>
</dbReference>
<dbReference type="InterPro" id="IPR005174">
    <property type="entry name" value="KIB1-4_b-propeller"/>
</dbReference>
<dbReference type="Gene3D" id="1.20.1280.50">
    <property type="match status" value="1"/>
</dbReference>
<protein>
    <submittedName>
        <fullName evidence="3">Uncharacterized protein LOC132803119</fullName>
    </submittedName>
</protein>
<dbReference type="InterPro" id="IPR050942">
    <property type="entry name" value="F-box_BR-signaling"/>
</dbReference>
<dbReference type="InterPro" id="IPR036047">
    <property type="entry name" value="F-box-like_dom_sf"/>
</dbReference>
<dbReference type="GeneID" id="132803119"/>
<reference evidence="3" key="1">
    <citation type="submission" date="2025-08" db="UniProtKB">
        <authorList>
            <consortium name="RefSeq"/>
        </authorList>
    </citation>
    <scope>IDENTIFICATION</scope>
    <source>
        <tissue evidence="3">Seedling</tissue>
    </source>
</reference>
<keyword evidence="2" id="KW-1185">Reference proteome</keyword>
<accession>A0ABM4A3P9</accession>
<organism evidence="2 3">
    <name type="scientific">Ziziphus jujuba</name>
    <name type="common">Chinese jujube</name>
    <name type="synonym">Ziziphus sativa</name>
    <dbReference type="NCBI Taxonomy" id="326968"/>
    <lineage>
        <taxon>Eukaryota</taxon>
        <taxon>Viridiplantae</taxon>
        <taxon>Streptophyta</taxon>
        <taxon>Embryophyta</taxon>
        <taxon>Tracheophyta</taxon>
        <taxon>Spermatophyta</taxon>
        <taxon>Magnoliopsida</taxon>
        <taxon>eudicotyledons</taxon>
        <taxon>Gunneridae</taxon>
        <taxon>Pentapetalae</taxon>
        <taxon>rosids</taxon>
        <taxon>fabids</taxon>
        <taxon>Rosales</taxon>
        <taxon>Rhamnaceae</taxon>
        <taxon>Paliureae</taxon>
        <taxon>Ziziphus</taxon>
    </lineage>
</organism>
<sequence length="390" mass="44760">MAKRAKRVKRVRSSTNFSPNWESLSHDLVHSILEKLVYFPDYIRFSAVCKSWNSIASYHKRKHTKLNDHQLPWLLTSSKVNEQLIKFRLYNHTSTAANKISNFQLQIPQTEVFQELCLGSSHGWLFFLENLDSLLAINPLFGTIIRFPPFESSFVKAQKFVLSGDPYLGSNFEVIVVASAGARNGTVVAHLKYGNEFWTYSERFSSFYNFNFTFYKNRILGATCFGQILSVNVSSDDTSRRFEIKAINGDVDFECASVSYLVETTKNDLLMVLRCNICKCLPQVCVKYKVYKLVELNGELECVLVSNLDGHCLFLGKCQPISVLASNYPGCNEDSIYYSYADFNDNGVEEFSLEDQSVREKRNVDTLYRPLWILPSFMNDQVSWGKKIMM</sequence>
<dbReference type="InterPro" id="IPR001810">
    <property type="entry name" value="F-box_dom"/>
</dbReference>